<evidence type="ECO:0000256" key="1">
    <source>
        <dbReference type="ARBA" id="ARBA00004123"/>
    </source>
</evidence>
<evidence type="ECO:0000256" key="7">
    <source>
        <dbReference type="ARBA" id="ARBA00023159"/>
    </source>
</evidence>
<dbReference type="InterPro" id="IPR019035">
    <property type="entry name" value="Mediator_Med12"/>
</dbReference>
<feature type="region of interest" description="Disordered" evidence="12">
    <location>
        <begin position="1426"/>
        <end position="1581"/>
    </location>
</feature>
<dbReference type="OrthoDB" id="20828at2759"/>
<feature type="compositionally biased region" description="Low complexity" evidence="12">
    <location>
        <begin position="37"/>
        <end position="47"/>
    </location>
</feature>
<keyword evidence="6" id="KW-0805">Transcription regulation</keyword>
<feature type="compositionally biased region" description="Basic and acidic residues" evidence="12">
    <location>
        <begin position="50"/>
        <end position="60"/>
    </location>
</feature>
<evidence type="ECO:0000256" key="5">
    <source>
        <dbReference type="ARBA" id="ARBA00022491"/>
    </source>
</evidence>
<evidence type="ECO:0000256" key="2">
    <source>
        <dbReference type="ARBA" id="ARBA00010289"/>
    </source>
</evidence>
<comment type="similarity">
    <text evidence="2">Belongs to the Mediator complex subunit 12 family.</text>
</comment>
<feature type="compositionally biased region" description="Low complexity" evidence="12">
    <location>
        <begin position="1462"/>
        <end position="1500"/>
    </location>
</feature>
<sequence>MTSRPSQGIPESLQHRGSGAPPWPQARRQPTKPVNTQSASNQEAAESSLDDQRRPADESATRSQPVVGNAKAKAPTLEGIHTASHNPRPLPKGRPQIFFSNVPNPSPDVAANSPYALPITNLPVPPRPGRPADNATQRRIIPGGSGVKDEAATKAPVNDVPASAVVFPEGKTVDLFPWTGNNPEDILNDGLVKSGISNKPQIMNETNTARPSLWTNLKSKSGIPTLSQLFVAVLEKRQACGRLTTPNTFKPPPRLTLRDSTRESWLHDLANPAIQLRRLSRTIPHGITGKVLLEQCLNKRVPVSRAAWLIKCVGINEMRSHKRKGQAGTMTWVRGWTSSVEQFLDGTIAAIGQADWKPRIKYAMELTTQLYKDHLLENEHYIDWILKNLETCPPERLFLWLLLATTYWPDLTGPRRRGKRLAVSLLAYAEKLYQLEEDGPTAPVLRLLEKIITRLLATSPSSLMVPKTWSRHATILRKLAQRHPHPQMNRVIEQLDFRTSRLSSSPQLSSSTTHNSNRQMVALLDAVDYTSKIPIDQLAGDCMEIITDARCLISLCLQWASSLYRDGLHRVYLATRLIRKWGHLGVDIDETILAFFQSAAPHVGCELHNVFKIIAELVRSKSFSVGKYLQWLIATGALNQNHASSSPMAWPLRLTTEIPLTGLTEQVRNLRNTLLRGTPHATEAEEQSLDDAEEIIRQHLPNLYRQIMVDTPTRELDLSGFSATVRLEIATLLRHRVSANMEICHRIPTKDPHVEEVGSVSYITSHEFLIVRMCLESVGDLAMLADIVGIVSTTLDGVILASAADTLHYNQEAFSAIGAFEPLFLKIAMRYAAIRTIRFPEKELLTSLTDLARAAGADAQLKQMLAYDMNRLEQKNSMAACSPVSDTMTEALHSTGWDTNEEIDRILASGTSMDQQTMARLFGKMVMSLEEQAKKASPPSSNYFVWFQRLRAFDDGTFRRILAEWVKSLVLGRQTRVLHAAIPVLVAAGCLSLAQFLEISRKCLARLKMQDMHATSQACVDVCEMLLPTDTLNPSCPPLDGYKFRLEQRKFIRDPNGRILEFVAEMLEVASLAPGHEIMNVLTSNRLLAVLRHYVLKSSTMLCTTLGIGTKASTVPLASTLKAMLDALVDPSKQLELSTKSMRDQISTIVDTTTFLSLPFSQLAIKQFVSMNVPSADPSADTPSTALLEAVKTAVDRDETIWCDLVSGLDSDLMNKIREHAERELLSASAFLINSAASPPDRAHASDEAFIRKYLKVIDYTVPETKRETEVPIFANLVERFRGIGEALNKGIETKGTETKPVPENGAVASRIPLYGIWLNALLRLAIVHGPIRLTQAPHQHQAALLWSLRLLFTNPLLMTVPSITDQIFDVTALLSDYVTDDVRNHLIKLDTMKSTNDPRCTFVFGTMPHPDAWLAAARPVASIPQANSSMQTQPKQVAQQQQSNPSTPSSGAGVMQRSLSQQQQQQQQQQPQQQQQQPKQQQQPHQQQQQPMQAPSQNQTRTNPQYPQQAQQNKMLSQFQRMASMQGGQHSQLQQMQQMQQMQALAQQRSMQPSPVQLQRQPASAPQPVPSFSRPTSTRFEKKEMKQVPFALKRWEMLPESGGNPAGNETAISMTLFGARRV</sequence>
<dbReference type="PANTHER" id="PTHR46567">
    <property type="entry name" value="MEDIATOR OF RNA POLYMERASE II TRANSCRIPTION SUBUNIT 12"/>
    <property type="match status" value="1"/>
</dbReference>
<keyword evidence="5" id="KW-0678">Repressor</keyword>
<dbReference type="Proteomes" id="UP000799778">
    <property type="component" value="Unassembled WGS sequence"/>
</dbReference>
<name>A0A6A5YAW0_9PLEO</name>
<feature type="compositionally biased region" description="Polar residues" evidence="12">
    <location>
        <begin position="1554"/>
        <end position="1565"/>
    </location>
</feature>
<evidence type="ECO:0000256" key="8">
    <source>
        <dbReference type="ARBA" id="ARBA00023163"/>
    </source>
</evidence>
<dbReference type="GO" id="GO:0003712">
    <property type="term" value="F:transcription coregulator activity"/>
    <property type="evidence" value="ECO:0007669"/>
    <property type="project" value="InterPro"/>
</dbReference>
<evidence type="ECO:0000256" key="11">
    <source>
        <dbReference type="ARBA" id="ARBA00032010"/>
    </source>
</evidence>
<comment type="function">
    <text evidence="10">Component of the SRB8-11 complex. The SRB8-11 complex is a regulatory module of the Mediator complex which is itself involved in regulation of basal and activated RNA polymerase II-dependent transcription. The SRB8-11 complex may be involved in the transcriptional repression of a subset of genes regulated by Mediator. It may inhibit the association of the Mediator complex with RNA polymerase II to form the holoenzyme complex.</text>
</comment>
<evidence type="ECO:0000256" key="9">
    <source>
        <dbReference type="ARBA" id="ARBA00023242"/>
    </source>
</evidence>
<dbReference type="SMART" id="SM01281">
    <property type="entry name" value="Med12"/>
    <property type="match status" value="1"/>
</dbReference>
<proteinExistence type="inferred from homology"/>
<feature type="compositionally biased region" description="Low complexity" evidence="12">
    <location>
        <begin position="1526"/>
        <end position="1553"/>
    </location>
</feature>
<dbReference type="Pfam" id="PF25326">
    <property type="entry name" value="ARM_SRB8"/>
    <property type="match status" value="1"/>
</dbReference>
<evidence type="ECO:0000313" key="14">
    <source>
        <dbReference type="EMBL" id="KAF2021724.1"/>
    </source>
</evidence>
<evidence type="ECO:0000313" key="15">
    <source>
        <dbReference type="Proteomes" id="UP000799778"/>
    </source>
</evidence>
<feature type="compositionally biased region" description="Low complexity" evidence="12">
    <location>
        <begin position="1432"/>
        <end position="1451"/>
    </location>
</feature>
<reference evidence="14" key="1">
    <citation type="journal article" date="2020" name="Stud. Mycol.">
        <title>101 Dothideomycetes genomes: a test case for predicting lifestyles and emergence of pathogens.</title>
        <authorList>
            <person name="Haridas S."/>
            <person name="Albert R."/>
            <person name="Binder M."/>
            <person name="Bloem J."/>
            <person name="Labutti K."/>
            <person name="Salamov A."/>
            <person name="Andreopoulos B."/>
            <person name="Baker S."/>
            <person name="Barry K."/>
            <person name="Bills G."/>
            <person name="Bluhm B."/>
            <person name="Cannon C."/>
            <person name="Castanera R."/>
            <person name="Culley D."/>
            <person name="Daum C."/>
            <person name="Ezra D."/>
            <person name="Gonzalez J."/>
            <person name="Henrissat B."/>
            <person name="Kuo A."/>
            <person name="Liang C."/>
            <person name="Lipzen A."/>
            <person name="Lutzoni F."/>
            <person name="Magnuson J."/>
            <person name="Mondo S."/>
            <person name="Nolan M."/>
            <person name="Ohm R."/>
            <person name="Pangilinan J."/>
            <person name="Park H.-J."/>
            <person name="Ramirez L."/>
            <person name="Alfaro M."/>
            <person name="Sun H."/>
            <person name="Tritt A."/>
            <person name="Yoshinaga Y."/>
            <person name="Zwiers L.-H."/>
            <person name="Turgeon B."/>
            <person name="Goodwin S."/>
            <person name="Spatafora J."/>
            <person name="Crous P."/>
            <person name="Grigoriev I."/>
        </authorList>
    </citation>
    <scope>NUCLEOTIDE SEQUENCE</scope>
    <source>
        <strain evidence="14">CBS 175.79</strain>
    </source>
</reference>
<evidence type="ECO:0000256" key="12">
    <source>
        <dbReference type="SAM" id="MobiDB-lite"/>
    </source>
</evidence>
<keyword evidence="7" id="KW-0010">Activator</keyword>
<gene>
    <name evidence="14" type="ORF">BU24DRAFT_457677</name>
</gene>
<evidence type="ECO:0000259" key="13">
    <source>
        <dbReference type="SMART" id="SM01281"/>
    </source>
</evidence>
<dbReference type="InterPro" id="IPR057344">
    <property type="entry name" value="ARM_SRB8"/>
</dbReference>
<organism evidence="14 15">
    <name type="scientific">Aaosphaeria arxii CBS 175.79</name>
    <dbReference type="NCBI Taxonomy" id="1450172"/>
    <lineage>
        <taxon>Eukaryota</taxon>
        <taxon>Fungi</taxon>
        <taxon>Dikarya</taxon>
        <taxon>Ascomycota</taxon>
        <taxon>Pezizomycotina</taxon>
        <taxon>Dothideomycetes</taxon>
        <taxon>Pleosporomycetidae</taxon>
        <taxon>Pleosporales</taxon>
        <taxon>Pleosporales incertae sedis</taxon>
        <taxon>Aaosphaeria</taxon>
    </lineage>
</organism>
<dbReference type="PANTHER" id="PTHR46567:SF1">
    <property type="entry name" value="MEDIATOR OF RNA POLYMERASE II TRANSCRIPTION SUBUNIT 12"/>
    <property type="match status" value="1"/>
</dbReference>
<comment type="subcellular location">
    <subcellularLocation>
        <location evidence="1">Nucleus</location>
    </subcellularLocation>
</comment>
<evidence type="ECO:0000256" key="3">
    <source>
        <dbReference type="ARBA" id="ARBA00011629"/>
    </source>
</evidence>
<dbReference type="GO" id="GO:0006357">
    <property type="term" value="P:regulation of transcription by RNA polymerase II"/>
    <property type="evidence" value="ECO:0007669"/>
    <property type="project" value="InterPro"/>
</dbReference>
<feature type="domain" description="Mediator complex subunit Med12" evidence="13">
    <location>
        <begin position="248"/>
        <end position="311"/>
    </location>
</feature>
<keyword evidence="9" id="KW-0539">Nucleus</keyword>
<feature type="region of interest" description="Disordered" evidence="12">
    <location>
        <begin position="1"/>
        <end position="96"/>
    </location>
</feature>
<dbReference type="EMBL" id="ML978066">
    <property type="protein sequence ID" value="KAF2021724.1"/>
    <property type="molecule type" value="Genomic_DNA"/>
</dbReference>
<keyword evidence="8" id="KW-0804">Transcription</keyword>
<evidence type="ECO:0000256" key="10">
    <source>
        <dbReference type="ARBA" id="ARBA00025661"/>
    </source>
</evidence>
<accession>A0A6A5YAW0</accession>
<evidence type="ECO:0000256" key="4">
    <source>
        <dbReference type="ARBA" id="ARBA00019622"/>
    </source>
</evidence>
<comment type="subunit">
    <text evidence="3">Component of the SRB8-11 complex, which itself associates with the Mediator complex.</text>
</comment>
<keyword evidence="15" id="KW-1185">Reference proteome</keyword>
<dbReference type="GeneID" id="54288956"/>
<feature type="compositionally biased region" description="Polar residues" evidence="12">
    <location>
        <begin position="1501"/>
        <end position="1524"/>
    </location>
</feature>
<dbReference type="GO" id="GO:0016592">
    <property type="term" value="C:mediator complex"/>
    <property type="evidence" value="ECO:0007669"/>
    <property type="project" value="InterPro"/>
</dbReference>
<evidence type="ECO:0000256" key="6">
    <source>
        <dbReference type="ARBA" id="ARBA00023015"/>
    </source>
</evidence>
<protein>
    <recommendedName>
        <fullName evidence="4">Mediator of RNA polymerase II transcription subunit 12</fullName>
    </recommendedName>
    <alternativeName>
        <fullName evidence="11">Mediator complex subunit 12</fullName>
    </alternativeName>
</protein>
<dbReference type="Pfam" id="PF09497">
    <property type="entry name" value="Med12"/>
    <property type="match status" value="1"/>
</dbReference>
<dbReference type="RefSeq" id="XP_033390063.1">
    <property type="nucleotide sequence ID" value="XM_033531559.1"/>
</dbReference>